<proteinExistence type="predicted"/>
<comment type="caution">
    <text evidence="1">The sequence shown here is derived from an EMBL/GenBank/DDBJ whole genome shotgun (WGS) entry which is preliminary data.</text>
</comment>
<dbReference type="Pfam" id="PF09957">
    <property type="entry name" value="VapB_antitoxin"/>
    <property type="match status" value="1"/>
</dbReference>
<organism evidence="1 2">
    <name type="scientific">Devosia geojensis</name>
    <dbReference type="NCBI Taxonomy" id="443610"/>
    <lineage>
        <taxon>Bacteria</taxon>
        <taxon>Pseudomonadati</taxon>
        <taxon>Pseudomonadota</taxon>
        <taxon>Alphaproteobacteria</taxon>
        <taxon>Hyphomicrobiales</taxon>
        <taxon>Devosiaceae</taxon>
        <taxon>Devosia</taxon>
    </lineage>
</organism>
<accession>A0A0F5FZ00</accession>
<dbReference type="InterPro" id="IPR019239">
    <property type="entry name" value="VapB_antitoxin"/>
</dbReference>
<gene>
    <name evidence="1" type="ORF">VE25_02035</name>
</gene>
<evidence type="ECO:0000313" key="2">
    <source>
        <dbReference type="Proteomes" id="UP000033632"/>
    </source>
</evidence>
<dbReference type="Proteomes" id="UP000033632">
    <property type="component" value="Unassembled WGS sequence"/>
</dbReference>
<dbReference type="RefSeq" id="WP_046106915.1">
    <property type="nucleotide sequence ID" value="NZ_JZEX01000030.1"/>
</dbReference>
<dbReference type="AlphaFoldDB" id="A0A0F5FZ00"/>
<dbReference type="EMBL" id="JZEX01000030">
    <property type="protein sequence ID" value="KKB13432.1"/>
    <property type="molecule type" value="Genomic_DNA"/>
</dbReference>
<evidence type="ECO:0000313" key="1">
    <source>
        <dbReference type="EMBL" id="KKB13432.1"/>
    </source>
</evidence>
<protein>
    <submittedName>
        <fullName evidence="1">Antitoxin</fullName>
    </submittedName>
</protein>
<name>A0A0F5FZ00_9HYPH</name>
<keyword evidence="2" id="KW-1185">Reference proteome</keyword>
<dbReference type="OrthoDB" id="129867at2"/>
<sequence length="65" mass="7470">MRTTITLDDELIETLRRFTTAKGTSAMIREALTSYVRQEAGRRLIAMGGTEPDLEDMPRRRFPPE</sequence>
<dbReference type="PATRIC" id="fig|443610.3.peg.2879"/>
<dbReference type="CDD" id="cd21631">
    <property type="entry name" value="RHH_CopG_NikR-like"/>
    <property type="match status" value="1"/>
</dbReference>
<reference evidence="1 2" key="1">
    <citation type="submission" date="2015-03" db="EMBL/GenBank/DDBJ databases">
        <authorList>
            <person name="Hassan Y.I."/>
            <person name="Lepp D."/>
            <person name="Li X.-Z."/>
            <person name="Zhou T."/>
        </authorList>
    </citation>
    <scope>NUCLEOTIDE SEQUENCE [LARGE SCALE GENOMIC DNA]</scope>
    <source>
        <strain evidence="1 2">BD-c194</strain>
    </source>
</reference>
<dbReference type="STRING" id="443610.VE25_02035"/>